<keyword evidence="3" id="KW-1185">Reference proteome</keyword>
<gene>
    <name evidence="2" type="ORF">AYI70_g10521</name>
</gene>
<feature type="chain" id="PRO_5012345075" evidence="1">
    <location>
        <begin position="21"/>
        <end position="247"/>
    </location>
</feature>
<accession>A0A1R1X659</accession>
<name>A0A1R1X659_9FUNG</name>
<evidence type="ECO:0000256" key="1">
    <source>
        <dbReference type="SAM" id="SignalP"/>
    </source>
</evidence>
<dbReference type="AlphaFoldDB" id="A0A1R1X659"/>
<keyword evidence="1" id="KW-0732">Signal</keyword>
<feature type="signal peptide" evidence="1">
    <location>
        <begin position="1"/>
        <end position="20"/>
    </location>
</feature>
<dbReference type="EMBL" id="LSSN01005157">
    <property type="protein sequence ID" value="OMJ10123.1"/>
    <property type="molecule type" value="Genomic_DNA"/>
</dbReference>
<reference evidence="2 3" key="1">
    <citation type="submission" date="2017-01" db="EMBL/GenBank/DDBJ databases">
        <authorList>
            <person name="Mah S.A."/>
            <person name="Swanson W.J."/>
            <person name="Moy G.W."/>
            <person name="Vacquier V.D."/>
        </authorList>
    </citation>
    <scope>NUCLEOTIDE SEQUENCE [LARGE SCALE GENOMIC DNA]</scope>
    <source>
        <strain evidence="2 3">GSMNP</strain>
    </source>
</reference>
<dbReference type="Proteomes" id="UP000187283">
    <property type="component" value="Unassembled WGS sequence"/>
</dbReference>
<protein>
    <submittedName>
        <fullName evidence="2">Uncharacterized protein</fullName>
    </submittedName>
</protein>
<dbReference type="OrthoDB" id="5631916at2759"/>
<evidence type="ECO:0000313" key="2">
    <source>
        <dbReference type="EMBL" id="OMJ10123.1"/>
    </source>
</evidence>
<organism evidence="2 3">
    <name type="scientific">Smittium culicis</name>
    <dbReference type="NCBI Taxonomy" id="133412"/>
    <lineage>
        <taxon>Eukaryota</taxon>
        <taxon>Fungi</taxon>
        <taxon>Fungi incertae sedis</taxon>
        <taxon>Zoopagomycota</taxon>
        <taxon>Kickxellomycotina</taxon>
        <taxon>Harpellomycetes</taxon>
        <taxon>Harpellales</taxon>
        <taxon>Legeriomycetaceae</taxon>
        <taxon>Smittium</taxon>
    </lineage>
</organism>
<evidence type="ECO:0000313" key="3">
    <source>
        <dbReference type="Proteomes" id="UP000187283"/>
    </source>
</evidence>
<sequence length="247" mass="28189">MRSFYLIGASVAFLAMNVNSSGSVSEILGTNKMPYEKVCIPNQLDYANAYSTKYDNQINKMDVYFPVDGKCKNGNSFWKIRKFFELAKLSINNLVHNMLGYDTEFGSENIISPAEVDLEGCISRIDDENVNSYNETMNVLQECGFEAIGNRLNANSVAIPNFFAHHLYNINHYNSLSSDYNLQSDFISKIYQIVPEIESVRMHYENVQNALKDISNKKLSKDSITLNIHEMVFAISRMFKLELEYGN</sequence>
<comment type="caution">
    <text evidence="2">The sequence shown here is derived from an EMBL/GenBank/DDBJ whole genome shotgun (WGS) entry which is preliminary data.</text>
</comment>
<proteinExistence type="predicted"/>